<comment type="cofactor">
    <cofactor evidence="1">
        <name>Fe(2+)</name>
        <dbReference type="ChEBI" id="CHEBI:29033"/>
    </cofactor>
</comment>
<dbReference type="PROSITE" id="PS51471">
    <property type="entry name" value="FE2OG_OXY"/>
    <property type="match status" value="1"/>
</dbReference>
<dbReference type="PRINTS" id="PR00682">
    <property type="entry name" value="IPNSYNTHASE"/>
</dbReference>
<evidence type="ECO:0000313" key="13">
    <source>
        <dbReference type="EMBL" id="CDN85728.1"/>
    </source>
</evidence>
<dbReference type="InterPro" id="IPR026992">
    <property type="entry name" value="DIOX_N"/>
</dbReference>
<dbReference type="EC" id="1.14.20.7" evidence="3"/>
<evidence type="ECO:0000313" key="14">
    <source>
        <dbReference type="Proteomes" id="UP000028878"/>
    </source>
</evidence>
<evidence type="ECO:0000256" key="7">
    <source>
        <dbReference type="ARBA" id="ARBA00031011"/>
    </source>
</evidence>
<dbReference type="Gene3D" id="2.60.120.330">
    <property type="entry name" value="B-lactam Antibiotic, Isopenicillin N Synthase, Chain"/>
    <property type="match status" value="1"/>
</dbReference>
<protein>
    <recommendedName>
        <fullName evidence="5">2-oxoglutarate-dependent ethylene/succinate-forming enzyme</fullName>
        <ecNumber evidence="4">1.13.12.19</ecNumber>
        <ecNumber evidence="3">1.14.20.7</ecNumber>
    </recommendedName>
    <alternativeName>
        <fullName evidence="7">2-oxoglutarate dioxygenase (ethylene-forming)</fullName>
    </alternativeName>
    <alternativeName>
        <fullName evidence="8">2-oxoglutarate/L-arginine monooxygenase/decarboxylase (succinate-forming)</fullName>
    </alternativeName>
</protein>
<comment type="catalytic activity">
    <reaction evidence="10">
        <text>L-arginine + 2-oxoglutarate + O2 = guanidine + L-glutamate 5-semialdehyde + succinate + CO2</text>
        <dbReference type="Rhea" id="RHEA:31535"/>
        <dbReference type="ChEBI" id="CHEBI:15379"/>
        <dbReference type="ChEBI" id="CHEBI:16526"/>
        <dbReference type="ChEBI" id="CHEBI:16810"/>
        <dbReference type="ChEBI" id="CHEBI:30031"/>
        <dbReference type="ChEBI" id="CHEBI:30087"/>
        <dbReference type="ChEBI" id="CHEBI:32682"/>
        <dbReference type="ChEBI" id="CHEBI:58066"/>
        <dbReference type="EC" id="1.14.20.7"/>
    </reaction>
</comment>
<keyword evidence="14" id="KW-1185">Reference proteome</keyword>
<organism evidence="13 14">
    <name type="scientific">Hydrogenophaga intermedia</name>
    <dbReference type="NCBI Taxonomy" id="65786"/>
    <lineage>
        <taxon>Bacteria</taxon>
        <taxon>Pseudomonadati</taxon>
        <taxon>Pseudomonadota</taxon>
        <taxon>Betaproteobacteria</taxon>
        <taxon>Burkholderiales</taxon>
        <taxon>Comamonadaceae</taxon>
        <taxon>Hydrogenophaga</taxon>
    </lineage>
</organism>
<dbReference type="InterPro" id="IPR027443">
    <property type="entry name" value="IPNS-like_sf"/>
</dbReference>
<accession>A0A1L1P7N4</accession>
<comment type="similarity">
    <text evidence="11">Belongs to the iron/ascorbate-dependent oxidoreductase family.</text>
</comment>
<keyword evidence="11" id="KW-0408">Iron</keyword>
<reference evidence="14" key="1">
    <citation type="submission" date="2014-11" db="EMBL/GenBank/DDBJ databases">
        <title>Draft genome sequence of Hydrogenophaga intermedia S1.</title>
        <authorList>
            <person name="Gan H.M."/>
            <person name="Chew T.H."/>
            <person name="Stolz A."/>
        </authorList>
    </citation>
    <scope>NUCLEOTIDE SEQUENCE [LARGE SCALE GENOMIC DNA]</scope>
    <source>
        <strain evidence="14">S1</strain>
    </source>
</reference>
<name>A0A1L1P7N4_HYDIT</name>
<evidence type="ECO:0000259" key="12">
    <source>
        <dbReference type="PROSITE" id="PS51471"/>
    </source>
</evidence>
<dbReference type="RefSeq" id="WP_009519980.1">
    <property type="nucleotide sequence ID" value="NZ_CCAE010000001.1"/>
</dbReference>
<dbReference type="InterPro" id="IPR050231">
    <property type="entry name" value="Iron_ascorbate_oxido_reductase"/>
</dbReference>
<proteinExistence type="inferred from homology"/>
<dbReference type="EC" id="1.13.12.19" evidence="4"/>
<evidence type="ECO:0000256" key="6">
    <source>
        <dbReference type="ARBA" id="ARBA00022666"/>
    </source>
</evidence>
<evidence type="ECO:0000256" key="4">
    <source>
        <dbReference type="ARBA" id="ARBA00012531"/>
    </source>
</evidence>
<dbReference type="AlphaFoldDB" id="A0A1L1P7N4"/>
<gene>
    <name evidence="13" type="ORF">BN948_00119</name>
</gene>
<keyword evidence="11" id="KW-0479">Metal-binding</keyword>
<evidence type="ECO:0000256" key="1">
    <source>
        <dbReference type="ARBA" id="ARBA00001954"/>
    </source>
</evidence>
<evidence type="ECO:0000256" key="10">
    <source>
        <dbReference type="ARBA" id="ARBA00049359"/>
    </source>
</evidence>
<dbReference type="Pfam" id="PF03171">
    <property type="entry name" value="2OG-FeII_Oxy"/>
    <property type="match status" value="1"/>
</dbReference>
<dbReference type="InterPro" id="IPR005123">
    <property type="entry name" value="Oxoglu/Fe-dep_dioxygenase_dom"/>
</dbReference>
<dbReference type="GO" id="GO:0046872">
    <property type="term" value="F:metal ion binding"/>
    <property type="evidence" value="ECO:0007669"/>
    <property type="project" value="UniProtKB-KW"/>
</dbReference>
<dbReference type="GO" id="GO:0102276">
    <property type="term" value="F:2-oxoglutarate oxygenase/decarboxylase (ethylene-forming) activity"/>
    <property type="evidence" value="ECO:0007669"/>
    <property type="project" value="UniProtKB-EC"/>
</dbReference>
<evidence type="ECO:0000256" key="5">
    <source>
        <dbReference type="ARBA" id="ARBA00019045"/>
    </source>
</evidence>
<evidence type="ECO:0000256" key="3">
    <source>
        <dbReference type="ARBA" id="ARBA00012293"/>
    </source>
</evidence>
<feature type="domain" description="Fe2OG dioxygenase" evidence="12">
    <location>
        <begin position="172"/>
        <end position="276"/>
    </location>
</feature>
<evidence type="ECO:0000256" key="11">
    <source>
        <dbReference type="RuleBase" id="RU003682"/>
    </source>
</evidence>
<evidence type="ECO:0000256" key="9">
    <source>
        <dbReference type="ARBA" id="ARBA00047725"/>
    </source>
</evidence>
<keyword evidence="11" id="KW-0560">Oxidoreductase</keyword>
<comment type="pathway">
    <text evidence="2">Alkene biosynthesis; ethylene biosynthesis via 2-oxoglutarate.</text>
</comment>
<dbReference type="EMBL" id="CCAE010000001">
    <property type="protein sequence ID" value="CDN85728.1"/>
    <property type="molecule type" value="Genomic_DNA"/>
</dbReference>
<evidence type="ECO:0000256" key="2">
    <source>
        <dbReference type="ARBA" id="ARBA00004767"/>
    </source>
</evidence>
<comment type="catalytic activity">
    <reaction evidence="9">
        <text>2-oxoglutarate + O2 + 2 H(+) = ethene + 3 CO2 + H2O</text>
        <dbReference type="Rhea" id="RHEA:31523"/>
        <dbReference type="ChEBI" id="CHEBI:15377"/>
        <dbReference type="ChEBI" id="CHEBI:15378"/>
        <dbReference type="ChEBI" id="CHEBI:15379"/>
        <dbReference type="ChEBI" id="CHEBI:16526"/>
        <dbReference type="ChEBI" id="CHEBI:16810"/>
        <dbReference type="ChEBI" id="CHEBI:18153"/>
        <dbReference type="EC" id="1.13.12.19"/>
    </reaction>
</comment>
<sequence length="320" mass="35494">MGIPVIDLSGAGTPGSPRTAEVARALREACTTSGFFYLVGHGVPDEQVRAQFELTRQLFELPPERREALSVRHSPSMRGFETLGEQTLDAEARPDMKESFYCGMAYPDDHPYVRAGYQGYGHNQWPAELPHAPAQCEAYIQTMLALCRRLMQLLAVSLGLDEHHFDGSDANPLVTLRMLRYPPHPADADERSFGAGAHTDWGAITVLAQDAHGGLEVRMPDGQWVAATPLAGSFVINLGDMIPRWTNDLYRSNPHRVRNLHSGGRARYSVPFFYDPDYLTRIEPLPGTVPEGEVPRHEPCTAGEHLRDMYLKTYGLKAAA</sequence>
<dbReference type="Proteomes" id="UP000028878">
    <property type="component" value="Unassembled WGS sequence"/>
</dbReference>
<keyword evidence="6" id="KW-0266">Ethylene biosynthesis</keyword>
<dbReference type="PANTHER" id="PTHR47990">
    <property type="entry name" value="2-OXOGLUTARATE (2OG) AND FE(II)-DEPENDENT OXYGENASE SUPERFAMILY PROTEIN-RELATED"/>
    <property type="match status" value="1"/>
</dbReference>
<dbReference type="SUPFAM" id="SSF51197">
    <property type="entry name" value="Clavaminate synthase-like"/>
    <property type="match status" value="1"/>
</dbReference>
<evidence type="ECO:0000256" key="8">
    <source>
        <dbReference type="ARBA" id="ARBA00031282"/>
    </source>
</evidence>
<dbReference type="GO" id="GO:0009693">
    <property type="term" value="P:ethylene biosynthetic process"/>
    <property type="evidence" value="ECO:0007669"/>
    <property type="project" value="UniProtKB-KW"/>
</dbReference>
<dbReference type="Pfam" id="PF14226">
    <property type="entry name" value="DIOX_N"/>
    <property type="match status" value="1"/>
</dbReference>
<dbReference type="InterPro" id="IPR044861">
    <property type="entry name" value="IPNS-like_FE2OG_OXY"/>
</dbReference>